<name>A0A5D0R2R0_9FLAO</name>
<keyword evidence="1" id="KW-0732">Signal</keyword>
<proteinExistence type="predicted"/>
<accession>A0A5D0R2R0</accession>
<dbReference type="EMBL" id="VSKL01000001">
    <property type="protein sequence ID" value="TYB74834.1"/>
    <property type="molecule type" value="Genomic_DNA"/>
</dbReference>
<dbReference type="RefSeq" id="WP_148367202.1">
    <property type="nucleotide sequence ID" value="NZ_VSKL01000001.1"/>
</dbReference>
<dbReference type="AlphaFoldDB" id="A0A5D0R2R0"/>
<evidence type="ECO:0008006" key="4">
    <source>
        <dbReference type="Google" id="ProtNLM"/>
    </source>
</evidence>
<protein>
    <recommendedName>
        <fullName evidence="4">T9SS C-terminal target domain-containing protein</fullName>
    </recommendedName>
</protein>
<sequence>MKKILLLSVLFLGLQTMAQKTVYIYNFSSTNFDIGDIGTKKQTASHPIFLSKPSGGLISIPPGATYILEASPASTNRFPFYSPTSSPNIDNWSRQLVSGGAWSNPLPSSLVANIYGATQIIEHVKTQVGPSGALGGGTLFPVSPDYFDSYTYGSLGGTVSLNVIDPVSGAAVPDGETYIVITD</sequence>
<evidence type="ECO:0000313" key="2">
    <source>
        <dbReference type="EMBL" id="TYB74834.1"/>
    </source>
</evidence>
<organism evidence="2 3">
    <name type="scientific">Bizionia algoritergicola</name>
    <dbReference type="NCBI Taxonomy" id="291187"/>
    <lineage>
        <taxon>Bacteria</taxon>
        <taxon>Pseudomonadati</taxon>
        <taxon>Bacteroidota</taxon>
        <taxon>Flavobacteriia</taxon>
        <taxon>Flavobacteriales</taxon>
        <taxon>Flavobacteriaceae</taxon>
        <taxon>Bizionia</taxon>
    </lineage>
</organism>
<feature type="signal peptide" evidence="1">
    <location>
        <begin position="1"/>
        <end position="18"/>
    </location>
</feature>
<dbReference type="OrthoDB" id="1341586at2"/>
<reference evidence="2 3" key="1">
    <citation type="submission" date="2019-08" db="EMBL/GenBank/DDBJ databases">
        <title>Genomes of Antarctic Bizionia species.</title>
        <authorList>
            <person name="Bowman J.P."/>
        </authorList>
    </citation>
    <scope>NUCLEOTIDE SEQUENCE [LARGE SCALE GENOMIC DNA]</scope>
    <source>
        <strain evidence="2 3">APA-1</strain>
    </source>
</reference>
<feature type="chain" id="PRO_5022820403" description="T9SS C-terminal target domain-containing protein" evidence="1">
    <location>
        <begin position="19"/>
        <end position="183"/>
    </location>
</feature>
<keyword evidence="3" id="KW-1185">Reference proteome</keyword>
<gene>
    <name evidence="2" type="ORF">ES675_01480</name>
</gene>
<evidence type="ECO:0000313" key="3">
    <source>
        <dbReference type="Proteomes" id="UP000324358"/>
    </source>
</evidence>
<comment type="caution">
    <text evidence="2">The sequence shown here is derived from an EMBL/GenBank/DDBJ whole genome shotgun (WGS) entry which is preliminary data.</text>
</comment>
<dbReference type="Proteomes" id="UP000324358">
    <property type="component" value="Unassembled WGS sequence"/>
</dbReference>
<evidence type="ECO:0000256" key="1">
    <source>
        <dbReference type="SAM" id="SignalP"/>
    </source>
</evidence>